<evidence type="ECO:0000313" key="2">
    <source>
        <dbReference type="Proteomes" id="UP000308600"/>
    </source>
</evidence>
<accession>A0ACD3AIC2</accession>
<gene>
    <name evidence="1" type="ORF">BDN72DRAFT_219234</name>
</gene>
<sequence>MSYPHFPPEIENIIFTNALAIKLRSSKGAANLMLVAKRVHTWLISLSMRTIAIRAVPHAQKYPRRWSTEALKKYGKYTRNLFLWITSGHNDSITPDDYLSWCPNVTNLVLWTDQEYFPRIHLASLPLTHLSTNLEDISDMTPELKQLFSKITHLEVLNCISSSHDFFRLQPFTSITRLAVPSASSKKIPPMLFVEHPTLEVFVFADSGDGLDTPLRLEDNFDYKLHDPRIVELTCEYENEIDEWLLDVETGLGLWGLADDVAQQRKVLKMLLQQL</sequence>
<evidence type="ECO:0000313" key="1">
    <source>
        <dbReference type="EMBL" id="TFK65029.1"/>
    </source>
</evidence>
<dbReference type="Proteomes" id="UP000308600">
    <property type="component" value="Unassembled WGS sequence"/>
</dbReference>
<protein>
    <submittedName>
        <fullName evidence="1">Uncharacterized protein</fullName>
    </submittedName>
</protein>
<organism evidence="1 2">
    <name type="scientific">Pluteus cervinus</name>
    <dbReference type="NCBI Taxonomy" id="181527"/>
    <lineage>
        <taxon>Eukaryota</taxon>
        <taxon>Fungi</taxon>
        <taxon>Dikarya</taxon>
        <taxon>Basidiomycota</taxon>
        <taxon>Agaricomycotina</taxon>
        <taxon>Agaricomycetes</taxon>
        <taxon>Agaricomycetidae</taxon>
        <taxon>Agaricales</taxon>
        <taxon>Pluteineae</taxon>
        <taxon>Pluteaceae</taxon>
        <taxon>Pluteus</taxon>
    </lineage>
</organism>
<name>A0ACD3AIC2_9AGAR</name>
<reference evidence="1 2" key="1">
    <citation type="journal article" date="2019" name="Nat. Ecol. Evol.">
        <title>Megaphylogeny resolves global patterns of mushroom evolution.</title>
        <authorList>
            <person name="Varga T."/>
            <person name="Krizsan K."/>
            <person name="Foldi C."/>
            <person name="Dima B."/>
            <person name="Sanchez-Garcia M."/>
            <person name="Sanchez-Ramirez S."/>
            <person name="Szollosi G.J."/>
            <person name="Szarkandi J.G."/>
            <person name="Papp V."/>
            <person name="Albert L."/>
            <person name="Andreopoulos W."/>
            <person name="Angelini C."/>
            <person name="Antonin V."/>
            <person name="Barry K.W."/>
            <person name="Bougher N.L."/>
            <person name="Buchanan P."/>
            <person name="Buyck B."/>
            <person name="Bense V."/>
            <person name="Catcheside P."/>
            <person name="Chovatia M."/>
            <person name="Cooper J."/>
            <person name="Damon W."/>
            <person name="Desjardin D."/>
            <person name="Finy P."/>
            <person name="Geml J."/>
            <person name="Haridas S."/>
            <person name="Hughes K."/>
            <person name="Justo A."/>
            <person name="Karasinski D."/>
            <person name="Kautmanova I."/>
            <person name="Kiss B."/>
            <person name="Kocsube S."/>
            <person name="Kotiranta H."/>
            <person name="LaButti K.M."/>
            <person name="Lechner B.E."/>
            <person name="Liimatainen K."/>
            <person name="Lipzen A."/>
            <person name="Lukacs Z."/>
            <person name="Mihaltcheva S."/>
            <person name="Morgado L.N."/>
            <person name="Niskanen T."/>
            <person name="Noordeloos M.E."/>
            <person name="Ohm R.A."/>
            <person name="Ortiz-Santana B."/>
            <person name="Ovrebo C."/>
            <person name="Racz N."/>
            <person name="Riley R."/>
            <person name="Savchenko A."/>
            <person name="Shiryaev A."/>
            <person name="Soop K."/>
            <person name="Spirin V."/>
            <person name="Szebenyi C."/>
            <person name="Tomsovsky M."/>
            <person name="Tulloss R.E."/>
            <person name="Uehling J."/>
            <person name="Grigoriev I.V."/>
            <person name="Vagvolgyi C."/>
            <person name="Papp T."/>
            <person name="Martin F.M."/>
            <person name="Miettinen O."/>
            <person name="Hibbett D.S."/>
            <person name="Nagy L.G."/>
        </authorList>
    </citation>
    <scope>NUCLEOTIDE SEQUENCE [LARGE SCALE GENOMIC DNA]</scope>
    <source>
        <strain evidence="1 2">NL-1719</strain>
    </source>
</reference>
<keyword evidence="2" id="KW-1185">Reference proteome</keyword>
<dbReference type="EMBL" id="ML208451">
    <property type="protein sequence ID" value="TFK65029.1"/>
    <property type="molecule type" value="Genomic_DNA"/>
</dbReference>
<proteinExistence type="predicted"/>